<evidence type="ECO:0000256" key="1">
    <source>
        <dbReference type="ARBA" id="ARBA00001954"/>
    </source>
</evidence>
<reference evidence="11" key="1">
    <citation type="submission" date="2018-05" db="EMBL/GenBank/DDBJ databases">
        <authorList>
            <person name="Lanie J.A."/>
            <person name="Ng W.-L."/>
            <person name="Kazmierczak K.M."/>
            <person name="Andrzejewski T.M."/>
            <person name="Davidsen T.M."/>
            <person name="Wayne K.J."/>
            <person name="Tettelin H."/>
            <person name="Glass J.I."/>
            <person name="Rusch D."/>
            <person name="Podicherti R."/>
            <person name="Tsui H.-C.T."/>
            <person name="Winkler M.E."/>
        </authorList>
    </citation>
    <scope>NUCLEOTIDE SEQUENCE</scope>
</reference>
<dbReference type="Pfam" id="PF03405">
    <property type="entry name" value="FA_desaturase_2"/>
    <property type="match status" value="1"/>
</dbReference>
<dbReference type="CDD" id="cd01050">
    <property type="entry name" value="Acyl_ACP_Desat"/>
    <property type="match status" value="1"/>
</dbReference>
<protein>
    <recommendedName>
        <fullName evidence="12">Fatty acid desaturase domain-containing protein</fullName>
    </recommendedName>
</protein>
<dbReference type="SUPFAM" id="SSF47240">
    <property type="entry name" value="Ferritin-like"/>
    <property type="match status" value="1"/>
</dbReference>
<evidence type="ECO:0000256" key="2">
    <source>
        <dbReference type="ARBA" id="ARBA00008749"/>
    </source>
</evidence>
<evidence type="ECO:0000256" key="4">
    <source>
        <dbReference type="ARBA" id="ARBA00022516"/>
    </source>
</evidence>
<evidence type="ECO:0000256" key="8">
    <source>
        <dbReference type="ARBA" id="ARBA00023004"/>
    </source>
</evidence>
<keyword evidence="9" id="KW-0443">Lipid metabolism</keyword>
<dbReference type="EMBL" id="UINC01067264">
    <property type="protein sequence ID" value="SVB98765.1"/>
    <property type="molecule type" value="Genomic_DNA"/>
</dbReference>
<sequence length="329" mass="38257">MDVIVPVETNKQLERDRKSEVIKEIEPTVEKLYDQHQAKQDLWFPNDFLPSDEKMDDDKKGVLEKLRERARSLSDAVKVALTLNTLTEEGLPHFHRLIATYLGSDSIWQKWNFLWTAEEDRHGNILRDYMRDTRILNFGLVEVMQYGYINSGFTPDWEMDIYQILVYTSLQERATQVSHRNTGKAVSEPLLKGILQKIAADEAKHFNFYRNAFKAIIEVDPNEALKSALKLLPSIDMPGVSMPKFREMADVVRRVGIYGPWEYKAIVDEIIKFWDIGSLTHLNEIGSQAQEKIMNLSARLEKVAKYIEGRAQKKTFSFDFLYNQTWAMD</sequence>
<evidence type="ECO:0000256" key="7">
    <source>
        <dbReference type="ARBA" id="ARBA00023002"/>
    </source>
</evidence>
<dbReference type="Gene3D" id="1.10.620.20">
    <property type="entry name" value="Ribonucleotide Reductase, subunit A"/>
    <property type="match status" value="1"/>
</dbReference>
<dbReference type="PANTHER" id="PTHR31155:SF9">
    <property type="entry name" value="STEAROYL-[ACYL-CARRIER-PROTEIN] 9-DESATURASE 7, CHLOROPLASTIC"/>
    <property type="match status" value="1"/>
</dbReference>
<dbReference type="InterPro" id="IPR005067">
    <property type="entry name" value="Fatty_acid_desaturase-2"/>
</dbReference>
<dbReference type="PANTHER" id="PTHR31155">
    <property type="entry name" value="ACYL- ACYL-CARRIER-PROTEIN DESATURASE-RELATED"/>
    <property type="match status" value="1"/>
</dbReference>
<keyword evidence="6" id="KW-0276">Fatty acid metabolism</keyword>
<dbReference type="AlphaFoldDB" id="A0A382IHB9"/>
<keyword evidence="4" id="KW-0444">Lipid biosynthesis</keyword>
<evidence type="ECO:0008006" key="12">
    <source>
        <dbReference type="Google" id="ProtNLM"/>
    </source>
</evidence>
<comment type="cofactor">
    <cofactor evidence="1">
        <name>Fe(2+)</name>
        <dbReference type="ChEBI" id="CHEBI:29033"/>
    </cofactor>
</comment>
<dbReference type="GO" id="GO:0046872">
    <property type="term" value="F:metal ion binding"/>
    <property type="evidence" value="ECO:0007669"/>
    <property type="project" value="UniProtKB-KW"/>
</dbReference>
<proteinExistence type="inferred from homology"/>
<dbReference type="InterPro" id="IPR012348">
    <property type="entry name" value="RNR-like"/>
</dbReference>
<keyword evidence="5" id="KW-0479">Metal-binding</keyword>
<evidence type="ECO:0000313" key="11">
    <source>
        <dbReference type="EMBL" id="SVB98765.1"/>
    </source>
</evidence>
<evidence type="ECO:0000256" key="6">
    <source>
        <dbReference type="ARBA" id="ARBA00022832"/>
    </source>
</evidence>
<gene>
    <name evidence="11" type="ORF">METZ01_LOCUS251619</name>
</gene>
<evidence type="ECO:0000256" key="5">
    <source>
        <dbReference type="ARBA" id="ARBA00022723"/>
    </source>
</evidence>
<evidence type="ECO:0000256" key="3">
    <source>
        <dbReference type="ARBA" id="ARBA00011738"/>
    </source>
</evidence>
<dbReference type="GO" id="GO:0006633">
    <property type="term" value="P:fatty acid biosynthetic process"/>
    <property type="evidence" value="ECO:0007669"/>
    <property type="project" value="UniProtKB-KW"/>
</dbReference>
<comment type="subunit">
    <text evidence="3">Homodimer.</text>
</comment>
<evidence type="ECO:0000256" key="10">
    <source>
        <dbReference type="ARBA" id="ARBA00023160"/>
    </source>
</evidence>
<comment type="similarity">
    <text evidence="2">Belongs to the fatty acid desaturase type 2 family.</text>
</comment>
<keyword evidence="8" id="KW-0408">Iron</keyword>
<dbReference type="PIRSF" id="PIRSF000346">
    <property type="entry name" value="Dlt9_acylACP_des"/>
    <property type="match status" value="1"/>
</dbReference>
<name>A0A382IHB9_9ZZZZ</name>
<dbReference type="InterPro" id="IPR009078">
    <property type="entry name" value="Ferritin-like_SF"/>
</dbReference>
<evidence type="ECO:0000256" key="9">
    <source>
        <dbReference type="ARBA" id="ARBA00023098"/>
    </source>
</evidence>
<keyword evidence="10" id="KW-0275">Fatty acid biosynthesis</keyword>
<keyword evidence="7" id="KW-0560">Oxidoreductase</keyword>
<dbReference type="GO" id="GO:0005829">
    <property type="term" value="C:cytosol"/>
    <property type="evidence" value="ECO:0007669"/>
    <property type="project" value="TreeGrafter"/>
</dbReference>
<accession>A0A382IHB9</accession>
<organism evidence="11">
    <name type="scientific">marine metagenome</name>
    <dbReference type="NCBI Taxonomy" id="408172"/>
    <lineage>
        <taxon>unclassified sequences</taxon>
        <taxon>metagenomes</taxon>
        <taxon>ecological metagenomes</taxon>
    </lineage>
</organism>
<dbReference type="GO" id="GO:0045300">
    <property type="term" value="F:stearoyl-[ACP] desaturase activity"/>
    <property type="evidence" value="ECO:0007669"/>
    <property type="project" value="InterPro"/>
</dbReference>